<comment type="caution">
    <text evidence="3">The sequence shown here is derived from an EMBL/GenBank/DDBJ whole genome shotgun (WGS) entry which is preliminary data.</text>
</comment>
<proteinExistence type="predicted"/>
<dbReference type="AlphaFoldDB" id="A0A4R1BA52"/>
<feature type="transmembrane region" description="Helical" evidence="1">
    <location>
        <begin position="60"/>
        <end position="83"/>
    </location>
</feature>
<feature type="transmembrane region" description="Helical" evidence="1">
    <location>
        <begin position="145"/>
        <end position="161"/>
    </location>
</feature>
<dbReference type="EMBL" id="SJZI01000043">
    <property type="protein sequence ID" value="TCJ13797.1"/>
    <property type="molecule type" value="Genomic_DNA"/>
</dbReference>
<gene>
    <name evidence="3" type="ORF">EPD60_11935</name>
</gene>
<name>A0A4R1BA52_9BACT</name>
<dbReference type="Proteomes" id="UP000295334">
    <property type="component" value="Unassembled WGS sequence"/>
</dbReference>
<feature type="transmembrane region" description="Helical" evidence="1">
    <location>
        <begin position="27"/>
        <end position="48"/>
    </location>
</feature>
<evidence type="ECO:0000313" key="4">
    <source>
        <dbReference type="Proteomes" id="UP000295334"/>
    </source>
</evidence>
<organism evidence="3 4">
    <name type="scientific">Flaviaesturariibacter flavus</name>
    <dbReference type="NCBI Taxonomy" id="2502780"/>
    <lineage>
        <taxon>Bacteria</taxon>
        <taxon>Pseudomonadati</taxon>
        <taxon>Bacteroidota</taxon>
        <taxon>Chitinophagia</taxon>
        <taxon>Chitinophagales</taxon>
        <taxon>Chitinophagaceae</taxon>
        <taxon>Flaviaestuariibacter</taxon>
    </lineage>
</organism>
<accession>A0A4R1BA52</accession>
<evidence type="ECO:0000256" key="1">
    <source>
        <dbReference type="SAM" id="Phobius"/>
    </source>
</evidence>
<dbReference type="OrthoDB" id="792641at2"/>
<feature type="transmembrane region" description="Helical" evidence="1">
    <location>
        <begin position="168"/>
        <end position="190"/>
    </location>
</feature>
<dbReference type="InterPro" id="IPR025749">
    <property type="entry name" value="Sphingomyelin_synth-like_dom"/>
</dbReference>
<dbReference type="RefSeq" id="WP_131449704.1">
    <property type="nucleotide sequence ID" value="NZ_SJZI01000043.1"/>
</dbReference>
<feature type="transmembrane region" description="Helical" evidence="1">
    <location>
        <begin position="95"/>
        <end position="115"/>
    </location>
</feature>
<evidence type="ECO:0000313" key="3">
    <source>
        <dbReference type="EMBL" id="TCJ13797.1"/>
    </source>
</evidence>
<feature type="domain" description="Sphingomyelin synthase-like" evidence="2">
    <location>
        <begin position="144"/>
        <end position="205"/>
    </location>
</feature>
<keyword evidence="1" id="KW-0472">Membrane</keyword>
<reference evidence="3 4" key="1">
    <citation type="submission" date="2019-03" db="EMBL/GenBank/DDBJ databases">
        <authorList>
            <person name="Kim M.K.M."/>
        </authorList>
    </citation>
    <scope>NUCLEOTIDE SEQUENCE [LARGE SCALE GENOMIC DNA]</scope>
    <source>
        <strain evidence="3 4">17J68-12</strain>
    </source>
</reference>
<sequence length="212" mass="23889">MTEAFDLAKADRDWRFAWQDRPFRRRLLLALGGIVAVLAVLPFFFQAIEARGGRSITDPLLGVLGPADVSIPIFACIWGVVILGIRRAAKSPDFLYRFITSYVLLTLLRMATIWLTRFDPPPGLLPLVDPIANRFYGETFITRDLFFSGHTATLFLFAYNFRPGWERWGALLAGSAVGVLVLVQHVHYTIDVLAAPPLTYLCYFAAKKTFFN</sequence>
<keyword evidence="1" id="KW-0812">Transmembrane</keyword>
<evidence type="ECO:0000259" key="2">
    <source>
        <dbReference type="Pfam" id="PF14360"/>
    </source>
</evidence>
<keyword evidence="1" id="KW-1133">Transmembrane helix</keyword>
<protein>
    <recommendedName>
        <fullName evidence="2">Sphingomyelin synthase-like domain-containing protein</fullName>
    </recommendedName>
</protein>
<keyword evidence="4" id="KW-1185">Reference proteome</keyword>
<dbReference type="Pfam" id="PF14360">
    <property type="entry name" value="PAP2_C"/>
    <property type="match status" value="1"/>
</dbReference>